<evidence type="ECO:0000259" key="9">
    <source>
        <dbReference type="PROSITE" id="PS50109"/>
    </source>
</evidence>
<dbReference type="EMBL" id="APJX01000001">
    <property type="protein sequence ID" value="EMS81181.1"/>
    <property type="molecule type" value="Genomic_DNA"/>
</dbReference>
<evidence type="ECO:0000313" key="13">
    <source>
        <dbReference type="Proteomes" id="UP000014216"/>
    </source>
</evidence>
<evidence type="ECO:0000259" key="11">
    <source>
        <dbReference type="PROSITE" id="PS50113"/>
    </source>
</evidence>
<dbReference type="Gene3D" id="3.30.565.10">
    <property type="entry name" value="Histidine kinase-like ATPase, C-terminal domain"/>
    <property type="match status" value="1"/>
</dbReference>
<evidence type="ECO:0000256" key="2">
    <source>
        <dbReference type="ARBA" id="ARBA00012438"/>
    </source>
</evidence>
<evidence type="ECO:0000256" key="7">
    <source>
        <dbReference type="ARBA" id="ARBA00022840"/>
    </source>
</evidence>
<evidence type="ECO:0000256" key="1">
    <source>
        <dbReference type="ARBA" id="ARBA00000085"/>
    </source>
</evidence>
<keyword evidence="5" id="KW-0547">Nucleotide-binding</keyword>
<keyword evidence="13" id="KW-1185">Reference proteome</keyword>
<dbReference type="EC" id="2.7.13.3" evidence="2"/>
<dbReference type="PROSITE" id="PS50113">
    <property type="entry name" value="PAC"/>
    <property type="match status" value="1"/>
</dbReference>
<dbReference type="Pfam" id="PF07568">
    <property type="entry name" value="HisKA_2"/>
    <property type="match status" value="1"/>
</dbReference>
<keyword evidence="3" id="KW-0597">Phosphoprotein</keyword>
<accession>S0G7V0</accession>
<sequence length="523" mass="59206">MNLKSLLMEVPAMSWGDVKKGCCLFLTSMVKQIRQFQRQKAGYEDLSVPDSPRRCGIEEELRLHTEIVNHMVQGVHLTDCRTMKIVYAHPTIEKMFGYQPGELTGRPVSILNAHTDKAPEKTASEILEALKTQGIWTGEILNRKKNGETFWSHAGITSFTSTRFGDVWISLHEDISCRKALSKALEEQGKEYDILVNSMGDGLVKLDADWRIIFANRKFAAMVDHRQESILGTLFLNLIHPEDRSAFENRLSGRKKGQSFPFETVTALMRQDGQVIDVRISSIPFFDQNGRYEGGIGIVSDITDLIRQQKTLASLVKEKDLLLREVHHRVKNNLAVITSLLNLQADGLPEDQRQFLIESRNRVKAMALVHEILYRHDDLSSVSLDRYVHVLVENLMDIHRDARSRIAVHIQIQDVALKLSEGISCGLMLNELISNALKYAFPENRQGIIKISAQSVKDTHIRLIIQDNGVGMADHKKAGEKEDGLGLDIVRLLAENQLEGTMDIVNDNGVRIEIEWETQKNND</sequence>
<keyword evidence="6 12" id="KW-0418">Kinase</keyword>
<dbReference type="InterPro" id="IPR000014">
    <property type="entry name" value="PAS"/>
</dbReference>
<dbReference type="PANTHER" id="PTHR41523">
    <property type="entry name" value="TWO-COMPONENT SYSTEM SENSOR PROTEIN"/>
    <property type="match status" value="1"/>
</dbReference>
<dbReference type="Gene3D" id="3.30.450.20">
    <property type="entry name" value="PAS domain"/>
    <property type="match status" value="2"/>
</dbReference>
<dbReference type="CDD" id="cd00130">
    <property type="entry name" value="PAS"/>
    <property type="match status" value="2"/>
</dbReference>
<dbReference type="Pfam" id="PF13426">
    <property type="entry name" value="PAS_9"/>
    <property type="match status" value="1"/>
</dbReference>
<dbReference type="SMART" id="SM00387">
    <property type="entry name" value="HATPase_c"/>
    <property type="match status" value="1"/>
</dbReference>
<reference evidence="12 13" key="1">
    <citation type="journal article" date="2013" name="Genome Announc.">
        <title>Draft Genome Sequence of Desulfotignum phosphitoxidans DSM 13687 Strain FiPS-3.</title>
        <authorList>
            <person name="Poehlein A."/>
            <person name="Daniel R."/>
            <person name="Simeonova D.D."/>
        </authorList>
    </citation>
    <scope>NUCLEOTIDE SEQUENCE [LARGE SCALE GENOMIC DNA]</scope>
    <source>
        <strain evidence="12 13">DSM 13687</strain>
    </source>
</reference>
<comment type="caution">
    <text evidence="12">The sequence shown here is derived from an EMBL/GenBank/DDBJ whole genome shotgun (WGS) entry which is preliminary data.</text>
</comment>
<dbReference type="SUPFAM" id="SSF55785">
    <property type="entry name" value="PYP-like sensor domain (PAS domain)"/>
    <property type="match status" value="2"/>
</dbReference>
<evidence type="ECO:0000256" key="8">
    <source>
        <dbReference type="ARBA" id="ARBA00023026"/>
    </source>
</evidence>
<feature type="domain" description="Histidine kinase" evidence="9">
    <location>
        <begin position="325"/>
        <end position="520"/>
    </location>
</feature>
<keyword evidence="8" id="KW-0843">Virulence</keyword>
<evidence type="ECO:0000256" key="6">
    <source>
        <dbReference type="ARBA" id="ARBA00022777"/>
    </source>
</evidence>
<dbReference type="GO" id="GO:0004673">
    <property type="term" value="F:protein histidine kinase activity"/>
    <property type="evidence" value="ECO:0007669"/>
    <property type="project" value="UniProtKB-EC"/>
</dbReference>
<dbReference type="RefSeq" id="WP_006963849.1">
    <property type="nucleotide sequence ID" value="NZ_APJX01000001.1"/>
</dbReference>
<dbReference type="PROSITE" id="PS50112">
    <property type="entry name" value="PAS"/>
    <property type="match status" value="2"/>
</dbReference>
<name>S0G7V0_9BACT</name>
<gene>
    <name evidence="12" type="ORF">Dpo_1c03200</name>
</gene>
<dbReference type="InterPro" id="IPR036890">
    <property type="entry name" value="HATPase_C_sf"/>
</dbReference>
<organism evidence="12 13">
    <name type="scientific">Desulfotignum phosphitoxidans DSM 13687</name>
    <dbReference type="NCBI Taxonomy" id="1286635"/>
    <lineage>
        <taxon>Bacteria</taxon>
        <taxon>Pseudomonadati</taxon>
        <taxon>Thermodesulfobacteriota</taxon>
        <taxon>Desulfobacteria</taxon>
        <taxon>Desulfobacterales</taxon>
        <taxon>Desulfobacteraceae</taxon>
        <taxon>Desulfotignum</taxon>
    </lineage>
</organism>
<dbReference type="InterPro" id="IPR003594">
    <property type="entry name" value="HATPase_dom"/>
</dbReference>
<keyword evidence="7" id="KW-0067">ATP-binding</keyword>
<dbReference type="PROSITE" id="PS50109">
    <property type="entry name" value="HIS_KIN"/>
    <property type="match status" value="1"/>
</dbReference>
<dbReference type="Pfam" id="PF02518">
    <property type="entry name" value="HATPase_c"/>
    <property type="match status" value="1"/>
</dbReference>
<proteinExistence type="predicted"/>
<evidence type="ECO:0000256" key="3">
    <source>
        <dbReference type="ARBA" id="ARBA00022553"/>
    </source>
</evidence>
<dbReference type="PANTHER" id="PTHR41523:SF8">
    <property type="entry name" value="ETHYLENE RESPONSE SENSOR PROTEIN"/>
    <property type="match status" value="1"/>
</dbReference>
<dbReference type="AlphaFoldDB" id="S0G7V0"/>
<feature type="domain" description="PAS" evidence="10">
    <location>
        <begin position="60"/>
        <end position="133"/>
    </location>
</feature>
<dbReference type="Proteomes" id="UP000014216">
    <property type="component" value="Unassembled WGS sequence"/>
</dbReference>
<dbReference type="Pfam" id="PF08447">
    <property type="entry name" value="PAS_3"/>
    <property type="match status" value="1"/>
</dbReference>
<protein>
    <recommendedName>
        <fullName evidence="2">histidine kinase</fullName>
        <ecNumber evidence="2">2.7.13.3</ecNumber>
    </recommendedName>
</protein>
<dbReference type="InterPro" id="IPR035965">
    <property type="entry name" value="PAS-like_dom_sf"/>
</dbReference>
<dbReference type="SMART" id="SM00086">
    <property type="entry name" value="PAC"/>
    <property type="match status" value="2"/>
</dbReference>
<comment type="catalytic activity">
    <reaction evidence="1">
        <text>ATP + protein L-histidine = ADP + protein N-phospho-L-histidine.</text>
        <dbReference type="EC" id="2.7.13.3"/>
    </reaction>
</comment>
<evidence type="ECO:0000313" key="12">
    <source>
        <dbReference type="EMBL" id="EMS81181.1"/>
    </source>
</evidence>
<dbReference type="InterPro" id="IPR001610">
    <property type="entry name" value="PAC"/>
</dbReference>
<dbReference type="SMART" id="SM00091">
    <property type="entry name" value="PAS"/>
    <property type="match status" value="2"/>
</dbReference>
<feature type="domain" description="PAC" evidence="11">
    <location>
        <begin position="262"/>
        <end position="314"/>
    </location>
</feature>
<evidence type="ECO:0000259" key="10">
    <source>
        <dbReference type="PROSITE" id="PS50112"/>
    </source>
</evidence>
<evidence type="ECO:0000256" key="5">
    <source>
        <dbReference type="ARBA" id="ARBA00022741"/>
    </source>
</evidence>
<evidence type="ECO:0000256" key="4">
    <source>
        <dbReference type="ARBA" id="ARBA00022679"/>
    </source>
</evidence>
<dbReference type="InterPro" id="IPR011495">
    <property type="entry name" value="Sig_transdc_His_kin_sub2_dim/P"/>
</dbReference>
<dbReference type="GO" id="GO:0005524">
    <property type="term" value="F:ATP binding"/>
    <property type="evidence" value="ECO:0007669"/>
    <property type="project" value="UniProtKB-KW"/>
</dbReference>
<dbReference type="InterPro" id="IPR013655">
    <property type="entry name" value="PAS_fold_3"/>
</dbReference>
<dbReference type="InterPro" id="IPR005467">
    <property type="entry name" value="His_kinase_dom"/>
</dbReference>
<dbReference type="NCBIfam" id="TIGR00229">
    <property type="entry name" value="sensory_box"/>
    <property type="match status" value="2"/>
</dbReference>
<dbReference type="SUPFAM" id="SSF55874">
    <property type="entry name" value="ATPase domain of HSP90 chaperone/DNA topoisomerase II/histidine kinase"/>
    <property type="match status" value="1"/>
</dbReference>
<feature type="domain" description="PAS" evidence="10">
    <location>
        <begin position="188"/>
        <end position="258"/>
    </location>
</feature>
<dbReference type="InterPro" id="IPR000700">
    <property type="entry name" value="PAS-assoc_C"/>
</dbReference>
<keyword evidence="4" id="KW-0808">Transferase</keyword>